<accession>A0ABN6EL01</accession>
<dbReference type="EMBL" id="AP024484">
    <property type="protein sequence ID" value="BCS86657.1"/>
    <property type="molecule type" value="Genomic_DNA"/>
</dbReference>
<organism evidence="1 2">
    <name type="scientific">Prevotella herbatica</name>
    <dbReference type="NCBI Taxonomy" id="2801997"/>
    <lineage>
        <taxon>Bacteria</taxon>
        <taxon>Pseudomonadati</taxon>
        <taxon>Bacteroidota</taxon>
        <taxon>Bacteroidia</taxon>
        <taxon>Bacteroidales</taxon>
        <taxon>Prevotellaceae</taxon>
        <taxon>Prevotella</taxon>
    </lineage>
</organism>
<dbReference type="PANTHER" id="PTHR10151:SF120">
    <property type="entry name" value="BIS(5'-ADENOSYL)-TRIPHOSPHATASE"/>
    <property type="match status" value="1"/>
</dbReference>
<dbReference type="RefSeq" id="WP_207154224.1">
    <property type="nucleotide sequence ID" value="NZ_AP024484.1"/>
</dbReference>
<keyword evidence="2" id="KW-1185">Reference proteome</keyword>
<dbReference type="InterPro" id="IPR002591">
    <property type="entry name" value="Phosphodiest/P_Trfase"/>
</dbReference>
<reference evidence="1 2" key="1">
    <citation type="journal article" date="2022" name="Int. J. Syst. Evol. Microbiol.">
        <title>Prevotella herbatica sp. nov., a plant polysaccharide-decomposing anaerobic bacterium isolated from a methanogenic reactor.</title>
        <authorList>
            <person name="Uek A."/>
            <person name="Tonouchi A."/>
            <person name="Kaku N."/>
            <person name="Ueki K."/>
        </authorList>
    </citation>
    <scope>NUCLEOTIDE SEQUENCE [LARGE SCALE GENOMIC DNA]</scope>
    <source>
        <strain evidence="1 2">WR041</strain>
    </source>
</reference>
<dbReference type="Gene3D" id="3.30.1360.180">
    <property type="match status" value="1"/>
</dbReference>
<evidence type="ECO:0000313" key="1">
    <source>
        <dbReference type="EMBL" id="BCS86657.1"/>
    </source>
</evidence>
<dbReference type="Gene3D" id="3.40.720.10">
    <property type="entry name" value="Alkaline Phosphatase, subunit A"/>
    <property type="match status" value="1"/>
</dbReference>
<dbReference type="CDD" id="cd16018">
    <property type="entry name" value="Enpp"/>
    <property type="match status" value="1"/>
</dbReference>
<dbReference type="Pfam" id="PF01663">
    <property type="entry name" value="Phosphodiest"/>
    <property type="match status" value="1"/>
</dbReference>
<gene>
    <name evidence="1" type="ORF">prwr041_25500</name>
</gene>
<proteinExistence type="predicted"/>
<protein>
    <submittedName>
        <fullName evidence="1">Alkaline phosphatase family protein</fullName>
    </submittedName>
</protein>
<dbReference type="Proteomes" id="UP001319045">
    <property type="component" value="Chromosome"/>
</dbReference>
<evidence type="ECO:0000313" key="2">
    <source>
        <dbReference type="Proteomes" id="UP001319045"/>
    </source>
</evidence>
<name>A0ABN6EL01_9BACT</name>
<dbReference type="SUPFAM" id="SSF53649">
    <property type="entry name" value="Alkaline phosphatase-like"/>
    <property type="match status" value="1"/>
</dbReference>
<dbReference type="PANTHER" id="PTHR10151">
    <property type="entry name" value="ECTONUCLEOTIDE PYROPHOSPHATASE/PHOSPHODIESTERASE"/>
    <property type="match status" value="1"/>
</dbReference>
<dbReference type="InterPro" id="IPR017850">
    <property type="entry name" value="Alkaline_phosphatase_core_sf"/>
</dbReference>
<sequence length="392" mass="45311">MKKILTLFFIVIFTIPSLARKNFYTIIVSLDGCRWDYPEFYDTPFINYIAEKGVKSGLIPSYPSKTFPNHYTLATGLYPDHHGIIANSFVNRKDGEVFSLSNPKTKTDSKYYKGEPVWITAKKQGKKVYTYHWPGSDVKLKDGYPDVFFNYDTNHLSVSERITLASQAINSKQAPDLIMVYFEEPDHSGHEFGPQDPKTKNALRNMDGMLQELWDNVQNGPRKDSVNLIVVSDHGMTLVTPERKIECRKYLKPYWFERIEGNLPAQIYCKKQYIDSVYNALKDIPHQRVWRRNEIPAYLHYDSNKNIGDVVVSPDEGWLVYDQKVTTGGMHGYDPEYSDMHALFRAMGPDFKKTEIPHFRNVDIYDLLCHLLKISPAKNDGNLEEIKSILKN</sequence>